<dbReference type="RefSeq" id="WP_143061844.1">
    <property type="nucleotide sequence ID" value="NZ_FOFG01000001.1"/>
</dbReference>
<dbReference type="AlphaFoldDB" id="A0A1H8ZHY2"/>
<dbReference type="EMBL" id="FOFG01000001">
    <property type="protein sequence ID" value="SEP64139.1"/>
    <property type="molecule type" value="Genomic_DNA"/>
</dbReference>
<keyword evidence="3" id="KW-1185">Reference proteome</keyword>
<dbReference type="STRING" id="1855383.SAMN05216548_101163"/>
<evidence type="ECO:0000256" key="1">
    <source>
        <dbReference type="SAM" id="MobiDB-lite"/>
    </source>
</evidence>
<dbReference type="Proteomes" id="UP000199647">
    <property type="component" value="Unassembled WGS sequence"/>
</dbReference>
<dbReference type="PANTHER" id="PTHR43677">
    <property type="entry name" value="SHORT-CHAIN DEHYDROGENASE/REDUCTASE"/>
    <property type="match status" value="1"/>
</dbReference>
<reference evidence="2 3" key="1">
    <citation type="submission" date="2016-10" db="EMBL/GenBank/DDBJ databases">
        <authorList>
            <person name="de Groot N.N."/>
        </authorList>
    </citation>
    <scope>NUCLEOTIDE SEQUENCE [LARGE SCALE GENOMIC DNA]</scope>
    <source>
        <strain evidence="2 3">A52C2</strain>
    </source>
</reference>
<organism evidence="2 3">
    <name type="scientific">Faunimonas pinastri</name>
    <dbReference type="NCBI Taxonomy" id="1855383"/>
    <lineage>
        <taxon>Bacteria</taxon>
        <taxon>Pseudomonadati</taxon>
        <taxon>Pseudomonadota</taxon>
        <taxon>Alphaproteobacteria</taxon>
        <taxon>Hyphomicrobiales</taxon>
        <taxon>Afifellaceae</taxon>
        <taxon>Faunimonas</taxon>
    </lineage>
</organism>
<evidence type="ECO:0000313" key="3">
    <source>
        <dbReference type="Proteomes" id="UP000199647"/>
    </source>
</evidence>
<proteinExistence type="predicted"/>
<accession>A0A1H8ZHY2</accession>
<dbReference type="InterPro" id="IPR051397">
    <property type="entry name" value="Zn-ADH-like_protein"/>
</dbReference>
<sequence>MRPIQHAHDIENGSVKLAQLLRADVVPSAQCIPLPDEMDDITAASIANPGMSSWAALTERAKLRTGEPVLVNGATGAADSLAVQIARHLGAAKIIATGRDPEALHSQGELGADVTIASTATRPHWKGRFASRSPGVSMSYSIISGKSAERLLVAGAKAGADAVPIRLVQFGSISGPKITLPGAVLRSFAIELMGSGSGSIPLPRMIKAMEGVLQARCRRACGSPPRPRRWRRSKRPGDGTTASAAPSSRCPAPESA</sequence>
<protein>
    <submittedName>
        <fullName evidence="2">Uncharacterized protein</fullName>
    </submittedName>
</protein>
<name>A0A1H8ZHY2_9HYPH</name>
<dbReference type="OrthoDB" id="9787435at2"/>
<evidence type="ECO:0000313" key="2">
    <source>
        <dbReference type="EMBL" id="SEP64139.1"/>
    </source>
</evidence>
<dbReference type="GO" id="GO:0016491">
    <property type="term" value="F:oxidoreductase activity"/>
    <property type="evidence" value="ECO:0007669"/>
    <property type="project" value="TreeGrafter"/>
</dbReference>
<dbReference type="InterPro" id="IPR036291">
    <property type="entry name" value="NAD(P)-bd_dom_sf"/>
</dbReference>
<gene>
    <name evidence="2" type="ORF">SAMN05216548_101163</name>
</gene>
<dbReference type="SUPFAM" id="SSF51735">
    <property type="entry name" value="NAD(P)-binding Rossmann-fold domains"/>
    <property type="match status" value="1"/>
</dbReference>
<dbReference type="PANTHER" id="PTHR43677:SF11">
    <property type="entry name" value="ZINC-CONTAINING ALCOHOL DEHYDROGENASE"/>
    <property type="match status" value="1"/>
</dbReference>
<feature type="compositionally biased region" description="Low complexity" evidence="1">
    <location>
        <begin position="242"/>
        <end position="256"/>
    </location>
</feature>
<dbReference type="Gene3D" id="3.90.180.10">
    <property type="entry name" value="Medium-chain alcohol dehydrogenases, catalytic domain"/>
    <property type="match status" value="1"/>
</dbReference>
<feature type="region of interest" description="Disordered" evidence="1">
    <location>
        <begin position="219"/>
        <end position="256"/>
    </location>
</feature>